<evidence type="ECO:0000256" key="4">
    <source>
        <dbReference type="ARBA" id="ARBA00022989"/>
    </source>
</evidence>
<dbReference type="InterPro" id="IPR000276">
    <property type="entry name" value="GPCR_Rhodpsn"/>
</dbReference>
<evidence type="ECO:0000259" key="8">
    <source>
        <dbReference type="PROSITE" id="PS50262"/>
    </source>
</evidence>
<reference evidence="9 10" key="1">
    <citation type="submission" date="2024-02" db="EMBL/GenBank/DDBJ databases">
        <authorList>
            <person name="Daric V."/>
            <person name="Darras S."/>
        </authorList>
    </citation>
    <scope>NUCLEOTIDE SEQUENCE [LARGE SCALE GENOMIC DNA]</scope>
</reference>
<feature type="transmembrane region" description="Helical" evidence="7">
    <location>
        <begin position="220"/>
        <end position="248"/>
    </location>
</feature>
<keyword evidence="2" id="KW-1003">Cell membrane</keyword>
<accession>A0ABP0GUZ7</accession>
<evidence type="ECO:0000256" key="6">
    <source>
        <dbReference type="ARBA" id="ARBA00023170"/>
    </source>
</evidence>
<feature type="transmembrane region" description="Helical" evidence="7">
    <location>
        <begin position="90"/>
        <end position="110"/>
    </location>
</feature>
<dbReference type="Gene3D" id="1.20.1070.10">
    <property type="entry name" value="Rhodopsin 7-helix transmembrane proteins"/>
    <property type="match status" value="1"/>
</dbReference>
<comment type="subcellular location">
    <subcellularLocation>
        <location evidence="1">Cell membrane</location>
        <topology evidence="1">Multi-pass membrane protein</topology>
    </subcellularLocation>
</comment>
<dbReference type="EMBL" id="CAWYQH010000152">
    <property type="protein sequence ID" value="CAK8695557.1"/>
    <property type="molecule type" value="Genomic_DNA"/>
</dbReference>
<name>A0ABP0GUZ7_CLALP</name>
<sequence length="410" mass="46717">MTNGDVFDESCNVTLSGEYFENGSYSCSYMYQDFLKKNRLVFDQHHLAKIVVIWVIFFLSCSGNSAVLFSVNRRRSQERSGNTQLLMTHLAIANLIFTFFVLPMDALWNVTLEWRGGDMLCRSLNMLKQFSMYISSAMIAVMAIDRVANLLFPISPHKQRERVNAILAIAWIFSFVNSVPACVMFSSGDHWPNECKCPDHYIQQCVDFKIIHNGLGKQIFYLYSLCISFFIPVLCVIVCYVIIVVAIARMAKQAKVTEEQSSGFRPTGGRKSLARRSLARAKKMSQIVTGLITATFVVCWCPYYVIGVIHWFQEEGESGVVDVLAQEVMLLSMYLNPCLHPFIMVMLLKDVRKDLLCWKPCPLSWLRKSPTSAIARLPQTPPHIRLAVMKDGDDTKHVTFFKDAVKNDFM</sequence>
<keyword evidence="10" id="KW-1185">Reference proteome</keyword>
<keyword evidence="4 7" id="KW-1133">Transmembrane helix</keyword>
<feature type="transmembrane region" description="Helical" evidence="7">
    <location>
        <begin position="164"/>
        <end position="186"/>
    </location>
</feature>
<dbReference type="Proteomes" id="UP001642483">
    <property type="component" value="Unassembled WGS sequence"/>
</dbReference>
<evidence type="ECO:0000256" key="2">
    <source>
        <dbReference type="ARBA" id="ARBA00022475"/>
    </source>
</evidence>
<protein>
    <recommendedName>
        <fullName evidence="8">G-protein coupled receptors family 1 profile domain-containing protein</fullName>
    </recommendedName>
</protein>
<dbReference type="PRINTS" id="PR00237">
    <property type="entry name" value="GPCRRHODOPSN"/>
</dbReference>
<keyword evidence="5 7" id="KW-0472">Membrane</keyword>
<comment type="caution">
    <text evidence="9">The sequence shown here is derived from an EMBL/GenBank/DDBJ whole genome shotgun (WGS) entry which is preliminary data.</text>
</comment>
<evidence type="ECO:0000256" key="3">
    <source>
        <dbReference type="ARBA" id="ARBA00022692"/>
    </source>
</evidence>
<dbReference type="SUPFAM" id="SSF81321">
    <property type="entry name" value="Family A G protein-coupled receptor-like"/>
    <property type="match status" value="1"/>
</dbReference>
<feature type="transmembrane region" description="Helical" evidence="7">
    <location>
        <begin position="130"/>
        <end position="152"/>
    </location>
</feature>
<feature type="transmembrane region" description="Helical" evidence="7">
    <location>
        <begin position="47"/>
        <end position="69"/>
    </location>
</feature>
<organism evidence="9 10">
    <name type="scientific">Clavelina lepadiformis</name>
    <name type="common">Light-bulb sea squirt</name>
    <name type="synonym">Ascidia lepadiformis</name>
    <dbReference type="NCBI Taxonomy" id="159417"/>
    <lineage>
        <taxon>Eukaryota</taxon>
        <taxon>Metazoa</taxon>
        <taxon>Chordata</taxon>
        <taxon>Tunicata</taxon>
        <taxon>Ascidiacea</taxon>
        <taxon>Aplousobranchia</taxon>
        <taxon>Clavelinidae</taxon>
        <taxon>Clavelina</taxon>
    </lineage>
</organism>
<keyword evidence="3 7" id="KW-0812">Transmembrane</keyword>
<dbReference type="Pfam" id="PF00001">
    <property type="entry name" value="7tm_1"/>
    <property type="match status" value="1"/>
</dbReference>
<dbReference type="PANTHER" id="PTHR24241">
    <property type="entry name" value="NEUROPEPTIDE RECEPTOR-RELATED G-PROTEIN COUPLED RECEPTOR"/>
    <property type="match status" value="1"/>
</dbReference>
<evidence type="ECO:0000313" key="9">
    <source>
        <dbReference type="EMBL" id="CAK8695557.1"/>
    </source>
</evidence>
<dbReference type="PANTHER" id="PTHR24241:SF59">
    <property type="entry name" value="ADIPOKINETIC HORMONE RECEPTOR, ISOFORM C"/>
    <property type="match status" value="1"/>
</dbReference>
<evidence type="ECO:0000313" key="10">
    <source>
        <dbReference type="Proteomes" id="UP001642483"/>
    </source>
</evidence>
<evidence type="ECO:0000256" key="7">
    <source>
        <dbReference type="SAM" id="Phobius"/>
    </source>
</evidence>
<keyword evidence="6" id="KW-0675">Receptor</keyword>
<evidence type="ECO:0000256" key="5">
    <source>
        <dbReference type="ARBA" id="ARBA00023136"/>
    </source>
</evidence>
<dbReference type="InterPro" id="IPR017452">
    <property type="entry name" value="GPCR_Rhodpsn_7TM"/>
</dbReference>
<feature type="domain" description="G-protein coupled receptors family 1 profile" evidence="8">
    <location>
        <begin position="63"/>
        <end position="344"/>
    </location>
</feature>
<feature type="transmembrane region" description="Helical" evidence="7">
    <location>
        <begin position="287"/>
        <end position="309"/>
    </location>
</feature>
<gene>
    <name evidence="9" type="ORF">CVLEPA_LOCUS28819</name>
</gene>
<proteinExistence type="predicted"/>
<evidence type="ECO:0000256" key="1">
    <source>
        <dbReference type="ARBA" id="ARBA00004651"/>
    </source>
</evidence>
<dbReference type="PROSITE" id="PS50262">
    <property type="entry name" value="G_PROTEIN_RECEP_F1_2"/>
    <property type="match status" value="1"/>
</dbReference>
<feature type="transmembrane region" description="Helical" evidence="7">
    <location>
        <begin position="329"/>
        <end position="348"/>
    </location>
</feature>